<sequence length="310" mass="35414">MVADEIRRGPVKYARDNGISNILLLGDQYDGPRASYSGQRELADVVRENPDLRWHAILGNHEMYSEVPENGHALELFDLFGLQNLTIYTHPTDVKIDRAPVRFLPYPHLDFSDRALNIFHNEVYGSKSDSGRTVKKEGMNRSKAVAVGGHLHTGHKVRNTYFPGTLYQNNFGEQLPKYFAHIQFNSVADHEIEFINHDPVYKLHTVVLSSRADLENIPRGKKNLVKLVIQDGADVNASDYSAFSNIVLIKNFRSKEDLRAVLTEDLSNAEELVVRVDDFFDVWVESLDVEQSMREKIVDVRRRVLNKIVK</sequence>
<organism evidence="1">
    <name type="scientific">Myoviridae sp. ctu2j3</name>
    <dbReference type="NCBI Taxonomy" id="2825197"/>
    <lineage>
        <taxon>Viruses</taxon>
        <taxon>Duplodnaviria</taxon>
        <taxon>Heunggongvirae</taxon>
        <taxon>Uroviricota</taxon>
        <taxon>Caudoviricetes</taxon>
    </lineage>
</organism>
<keyword evidence="1" id="KW-0255">Endonuclease</keyword>
<dbReference type="EMBL" id="BK016090">
    <property type="protein sequence ID" value="DAF93972.1"/>
    <property type="molecule type" value="Genomic_DNA"/>
</dbReference>
<keyword evidence="1" id="KW-0378">Hydrolase</keyword>
<proteinExistence type="predicted"/>
<keyword evidence="1" id="KW-0540">Nuclease</keyword>
<dbReference type="GO" id="GO:0016787">
    <property type="term" value="F:hydrolase activity"/>
    <property type="evidence" value="ECO:0007669"/>
    <property type="project" value="InterPro"/>
</dbReference>
<dbReference type="InterPro" id="IPR029052">
    <property type="entry name" value="Metallo-depent_PP-like"/>
</dbReference>
<dbReference type="GO" id="GO:0004519">
    <property type="term" value="F:endonuclease activity"/>
    <property type="evidence" value="ECO:0007669"/>
    <property type="project" value="UniProtKB-KW"/>
</dbReference>
<protein>
    <submittedName>
        <fullName evidence="1">Endonuclease subunit</fullName>
    </submittedName>
</protein>
<dbReference type="EMBL" id="BK016090">
    <property type="protein sequence ID" value="DAF93933.1"/>
    <property type="molecule type" value="Genomic_DNA"/>
</dbReference>
<accession>A0A8S5UHH2</accession>
<reference evidence="1" key="1">
    <citation type="journal article" date="2021" name="Proc. Natl. Acad. Sci. U.S.A.">
        <title>A Catalog of Tens of Thousands of Viruses from Human Metagenomes Reveals Hidden Associations with Chronic Diseases.</title>
        <authorList>
            <person name="Tisza M.J."/>
            <person name="Buck C.B."/>
        </authorList>
    </citation>
    <scope>NUCLEOTIDE SEQUENCE</scope>
    <source>
        <strain evidence="1">Ctu2j3</strain>
    </source>
</reference>
<dbReference type="SUPFAM" id="SSF56300">
    <property type="entry name" value="Metallo-dependent phosphatases"/>
    <property type="match status" value="1"/>
</dbReference>
<name>A0A8S5UHH2_9CAUD</name>
<evidence type="ECO:0000313" key="1">
    <source>
        <dbReference type="EMBL" id="DAF93933.1"/>
    </source>
</evidence>
<dbReference type="Gene3D" id="3.60.21.10">
    <property type="match status" value="1"/>
</dbReference>